<sequence>MARMAVYPAPIASAFLRTWTVCLLTSSLGLTGVFLVGSLQAMPVMPCSSLLQEPYMTHDSPARSQTPGH</sequence>
<evidence type="ECO:0000313" key="1">
    <source>
        <dbReference type="EMBL" id="KIJ63054.1"/>
    </source>
</evidence>
<dbReference type="EMBL" id="KN839852">
    <property type="protein sequence ID" value="KIJ63054.1"/>
    <property type="molecule type" value="Genomic_DNA"/>
</dbReference>
<dbReference type="Proteomes" id="UP000053820">
    <property type="component" value="Unassembled WGS sequence"/>
</dbReference>
<proteinExistence type="predicted"/>
<gene>
    <name evidence="1" type="ORF">HYDPIDRAFT_113582</name>
</gene>
<protein>
    <submittedName>
        <fullName evidence="1">Uncharacterized protein</fullName>
    </submittedName>
</protein>
<dbReference type="HOGENOM" id="CLU_2776239_0_0_1"/>
<accession>A0A0C9VBL5</accession>
<reference evidence="1 2" key="1">
    <citation type="submission" date="2014-04" db="EMBL/GenBank/DDBJ databases">
        <title>Evolutionary Origins and Diversification of the Mycorrhizal Mutualists.</title>
        <authorList>
            <consortium name="DOE Joint Genome Institute"/>
            <consortium name="Mycorrhizal Genomics Consortium"/>
            <person name="Kohler A."/>
            <person name="Kuo A."/>
            <person name="Nagy L.G."/>
            <person name="Floudas D."/>
            <person name="Copeland A."/>
            <person name="Barry K.W."/>
            <person name="Cichocki N."/>
            <person name="Veneault-Fourrey C."/>
            <person name="LaButti K."/>
            <person name="Lindquist E.A."/>
            <person name="Lipzen A."/>
            <person name="Lundell T."/>
            <person name="Morin E."/>
            <person name="Murat C."/>
            <person name="Riley R."/>
            <person name="Ohm R."/>
            <person name="Sun H."/>
            <person name="Tunlid A."/>
            <person name="Henrissat B."/>
            <person name="Grigoriev I.V."/>
            <person name="Hibbett D.S."/>
            <person name="Martin F."/>
        </authorList>
    </citation>
    <scope>NUCLEOTIDE SEQUENCE [LARGE SCALE GENOMIC DNA]</scope>
    <source>
        <strain evidence="1 2">MD-312</strain>
    </source>
</reference>
<organism evidence="1 2">
    <name type="scientific">Hydnomerulius pinastri MD-312</name>
    <dbReference type="NCBI Taxonomy" id="994086"/>
    <lineage>
        <taxon>Eukaryota</taxon>
        <taxon>Fungi</taxon>
        <taxon>Dikarya</taxon>
        <taxon>Basidiomycota</taxon>
        <taxon>Agaricomycotina</taxon>
        <taxon>Agaricomycetes</taxon>
        <taxon>Agaricomycetidae</taxon>
        <taxon>Boletales</taxon>
        <taxon>Boletales incertae sedis</taxon>
        <taxon>Leucogyrophana</taxon>
    </lineage>
</organism>
<name>A0A0C9VBL5_9AGAM</name>
<dbReference type="AlphaFoldDB" id="A0A0C9VBL5"/>
<evidence type="ECO:0000313" key="2">
    <source>
        <dbReference type="Proteomes" id="UP000053820"/>
    </source>
</evidence>
<keyword evidence="2" id="KW-1185">Reference proteome</keyword>